<reference evidence="3 4" key="1">
    <citation type="journal article" date="2018" name="Nat. Biotechnol.">
        <title>A standardized bacterial taxonomy based on genome phylogeny substantially revises the tree of life.</title>
        <authorList>
            <person name="Parks D.H."/>
            <person name="Chuvochina M."/>
            <person name="Waite D.W."/>
            <person name="Rinke C."/>
            <person name="Skarshewski A."/>
            <person name="Chaumeil P.A."/>
            <person name="Hugenholtz P."/>
        </authorList>
    </citation>
    <scope>NUCLEOTIDE SEQUENCE [LARGE SCALE GENOMIC DNA]</scope>
    <source>
        <strain evidence="3">UBA10948</strain>
    </source>
</reference>
<evidence type="ECO:0000313" key="4">
    <source>
        <dbReference type="Proteomes" id="UP000263273"/>
    </source>
</evidence>
<dbReference type="SUPFAM" id="SSF53187">
    <property type="entry name" value="Zn-dependent exopeptidases"/>
    <property type="match status" value="1"/>
</dbReference>
<dbReference type="CDD" id="cd02696">
    <property type="entry name" value="MurNAc-LAA"/>
    <property type="match status" value="1"/>
</dbReference>
<dbReference type="Pfam" id="PF01520">
    <property type="entry name" value="Amidase_3"/>
    <property type="match status" value="1"/>
</dbReference>
<name>A0A354YZY6_9FIRM</name>
<dbReference type="AlphaFoldDB" id="A0A354YZY6"/>
<dbReference type="GO" id="GO:0009253">
    <property type="term" value="P:peptidoglycan catabolic process"/>
    <property type="evidence" value="ECO:0007669"/>
    <property type="project" value="InterPro"/>
</dbReference>
<dbReference type="STRING" id="378794.GCA_001570625_02912"/>
<comment type="caution">
    <text evidence="3">The sequence shown here is derived from an EMBL/GenBank/DDBJ whole genome shotgun (WGS) entry which is preliminary data.</text>
</comment>
<evidence type="ECO:0000256" key="1">
    <source>
        <dbReference type="ARBA" id="ARBA00022801"/>
    </source>
</evidence>
<protein>
    <submittedName>
        <fullName evidence="3">N-acetylmuramoyl-L-alanine amidase CwlD</fullName>
    </submittedName>
</protein>
<dbReference type="GO" id="GO:0030288">
    <property type="term" value="C:outer membrane-bounded periplasmic space"/>
    <property type="evidence" value="ECO:0007669"/>
    <property type="project" value="TreeGrafter"/>
</dbReference>
<feature type="domain" description="MurNAc-LAA" evidence="2">
    <location>
        <begin position="124"/>
        <end position="234"/>
    </location>
</feature>
<dbReference type="Gene3D" id="3.40.630.40">
    <property type="entry name" value="Zn-dependent exopeptidases"/>
    <property type="match status" value="1"/>
</dbReference>
<gene>
    <name evidence="3" type="primary">cwlD</name>
    <name evidence="3" type="ORF">DDZ44_10075</name>
</gene>
<evidence type="ECO:0000259" key="2">
    <source>
        <dbReference type="SMART" id="SM00646"/>
    </source>
</evidence>
<dbReference type="SMART" id="SM00646">
    <property type="entry name" value="Ami_3"/>
    <property type="match status" value="1"/>
</dbReference>
<dbReference type="EMBL" id="DNZF01000218">
    <property type="protein sequence ID" value="HBK54271.1"/>
    <property type="molecule type" value="Genomic_DNA"/>
</dbReference>
<dbReference type="InterPro" id="IPR002508">
    <property type="entry name" value="MurNAc-LAA_cat"/>
</dbReference>
<dbReference type="InterPro" id="IPR014234">
    <property type="entry name" value="Spore_CwlD"/>
</dbReference>
<dbReference type="InterPro" id="IPR050695">
    <property type="entry name" value="N-acetylmuramoyl_amidase_3"/>
</dbReference>
<organism evidence="3 4">
    <name type="scientific">Syntrophomonas wolfei</name>
    <dbReference type="NCBI Taxonomy" id="863"/>
    <lineage>
        <taxon>Bacteria</taxon>
        <taxon>Bacillati</taxon>
        <taxon>Bacillota</taxon>
        <taxon>Clostridia</taxon>
        <taxon>Eubacteriales</taxon>
        <taxon>Syntrophomonadaceae</taxon>
        <taxon>Syntrophomonas</taxon>
    </lineage>
</organism>
<sequence length="259" mass="29019">MYIRKPYIFVAKKTSILLPMFLFIILSYGVVANEYQPAEPVLSYSLANQLIVIDPGHGGFDPGAWRGELMEKNITLSISKKLQQHLSQAGAIVVMLREEDKDLAGEQFKGSLKERKRQDLKARVDEANRLKADLYISIHTNADPSPRWFGAQTFYNARSEESKIMAECVQDELTRILGNTKRKAKPGSYYIIDKTKMPAVIVEVGFLSHPTEAKLLNDPAYQNKVAYAVFSGVVNYQASQMEPADKSDKKIVTGSDIAK</sequence>
<proteinExistence type="predicted"/>
<dbReference type="PANTHER" id="PTHR30404:SF0">
    <property type="entry name" value="N-ACETYLMURAMOYL-L-ALANINE AMIDASE AMIC"/>
    <property type="match status" value="1"/>
</dbReference>
<accession>A0A354YZY6</accession>
<keyword evidence="1" id="KW-0378">Hydrolase</keyword>
<dbReference type="GO" id="GO:0008745">
    <property type="term" value="F:N-acetylmuramoyl-L-alanine amidase activity"/>
    <property type="evidence" value="ECO:0007669"/>
    <property type="project" value="InterPro"/>
</dbReference>
<dbReference type="NCBIfam" id="TIGR02883">
    <property type="entry name" value="spore_cwlD"/>
    <property type="match status" value="1"/>
</dbReference>
<dbReference type="RefSeq" id="WP_061215303.1">
    <property type="nucleotide sequence ID" value="NZ_DHSN01000023.1"/>
</dbReference>
<dbReference type="PANTHER" id="PTHR30404">
    <property type="entry name" value="N-ACETYLMURAMOYL-L-ALANINE AMIDASE"/>
    <property type="match status" value="1"/>
</dbReference>
<evidence type="ECO:0000313" key="3">
    <source>
        <dbReference type="EMBL" id="HBK54271.1"/>
    </source>
</evidence>
<dbReference type="Proteomes" id="UP000263273">
    <property type="component" value="Unassembled WGS sequence"/>
</dbReference>